<feature type="domain" description="Glycosyltransferase subfamily 4-like N-terminal" evidence="3">
    <location>
        <begin position="13"/>
        <end position="145"/>
    </location>
</feature>
<dbReference type="PANTHER" id="PTHR45947:SF3">
    <property type="entry name" value="SULFOQUINOVOSYL TRANSFERASE SQD2"/>
    <property type="match status" value="1"/>
</dbReference>
<reference evidence="4 5" key="1">
    <citation type="submission" date="2020-07" db="EMBL/GenBank/DDBJ databases">
        <title>Sequencing the genomes of 1000 actinobacteria strains.</title>
        <authorList>
            <person name="Klenk H.-P."/>
        </authorList>
    </citation>
    <scope>NUCLEOTIDE SEQUENCE [LARGE SCALE GENOMIC DNA]</scope>
    <source>
        <strain evidence="4 5">DSM 18448</strain>
    </source>
</reference>
<keyword evidence="5" id="KW-1185">Reference proteome</keyword>
<keyword evidence="2 4" id="KW-0808">Transferase</keyword>
<evidence type="ECO:0000259" key="3">
    <source>
        <dbReference type="Pfam" id="PF13579"/>
    </source>
</evidence>
<dbReference type="PANTHER" id="PTHR45947">
    <property type="entry name" value="SULFOQUINOVOSYL TRANSFERASE SQD2"/>
    <property type="match status" value="1"/>
</dbReference>
<evidence type="ECO:0000313" key="5">
    <source>
        <dbReference type="Proteomes" id="UP000579605"/>
    </source>
</evidence>
<dbReference type="Proteomes" id="UP000579605">
    <property type="component" value="Unassembled WGS sequence"/>
</dbReference>
<dbReference type="GO" id="GO:0016757">
    <property type="term" value="F:glycosyltransferase activity"/>
    <property type="evidence" value="ECO:0007669"/>
    <property type="project" value="UniProtKB-KW"/>
</dbReference>
<sequence length="429" mass="46279">MKVLVYPHAMELGGSQLNAVELAGAVRDLGHEVTVTSEPGPLVQRVVDMGLEHLELPAERRRPSPVTVRRLRSLVDERGFDVVHGYEWPPGVEAYFAAGRRRDVAATCTVMSMAVAPFLPADLSLAVGTAQIRLSVLEERFQRRAGGGRHAGRGFDPGLVNLLEPPVDLAANRPGHPTAAFRAQHGLDDPADAGLLDVVVVCRLVPELKLEGVLTAVDVVGDLARELPLRLVIVGDGSVREQVEARAAAANERAGRRAVVLTGALGDPRPAYAAASITLGMGGSALRALAFGRPLIVQGEDGFFELLTTESSRTFLRQGWYGLGGDGTATLVRILRELAADDARRKDLGDFGLHLVTERFSLEGAALLQEAIYLDALERAAGQRPQAAREAVRTVSGVVAHKVRRRRQRRRGTVATDDFNALTKRRTQR</sequence>
<comment type="caution">
    <text evidence="4">The sequence shown here is derived from an EMBL/GenBank/DDBJ whole genome shotgun (WGS) entry which is preliminary data.</text>
</comment>
<organism evidence="4 5">
    <name type="scientific">Actinopolymorpha rutila</name>
    <dbReference type="NCBI Taxonomy" id="446787"/>
    <lineage>
        <taxon>Bacteria</taxon>
        <taxon>Bacillati</taxon>
        <taxon>Actinomycetota</taxon>
        <taxon>Actinomycetes</taxon>
        <taxon>Propionibacteriales</taxon>
        <taxon>Actinopolymorphaceae</taxon>
        <taxon>Actinopolymorpha</taxon>
    </lineage>
</organism>
<proteinExistence type="predicted"/>
<dbReference type="EMBL" id="JACBZH010000001">
    <property type="protein sequence ID" value="NYH92110.1"/>
    <property type="molecule type" value="Genomic_DNA"/>
</dbReference>
<name>A0A852ZSY5_9ACTN</name>
<dbReference type="InterPro" id="IPR028098">
    <property type="entry name" value="Glyco_trans_4-like_N"/>
</dbReference>
<dbReference type="InterPro" id="IPR050194">
    <property type="entry name" value="Glycosyltransferase_grp1"/>
</dbReference>
<gene>
    <name evidence="4" type="ORF">F4554_004748</name>
</gene>
<evidence type="ECO:0000313" key="4">
    <source>
        <dbReference type="EMBL" id="NYH92110.1"/>
    </source>
</evidence>
<dbReference type="Pfam" id="PF13692">
    <property type="entry name" value="Glyco_trans_1_4"/>
    <property type="match status" value="1"/>
</dbReference>
<evidence type="ECO:0000256" key="1">
    <source>
        <dbReference type="ARBA" id="ARBA00022676"/>
    </source>
</evidence>
<dbReference type="SUPFAM" id="SSF53756">
    <property type="entry name" value="UDP-Glycosyltransferase/glycogen phosphorylase"/>
    <property type="match status" value="1"/>
</dbReference>
<dbReference type="Gene3D" id="3.40.50.2000">
    <property type="entry name" value="Glycogen Phosphorylase B"/>
    <property type="match status" value="2"/>
</dbReference>
<dbReference type="GO" id="GO:1901137">
    <property type="term" value="P:carbohydrate derivative biosynthetic process"/>
    <property type="evidence" value="ECO:0007669"/>
    <property type="project" value="UniProtKB-ARBA"/>
</dbReference>
<evidence type="ECO:0000256" key="2">
    <source>
        <dbReference type="ARBA" id="ARBA00022679"/>
    </source>
</evidence>
<accession>A0A852ZSY5</accession>
<dbReference type="AlphaFoldDB" id="A0A852ZSY5"/>
<keyword evidence="1" id="KW-0328">Glycosyltransferase</keyword>
<dbReference type="RefSeq" id="WP_179789576.1">
    <property type="nucleotide sequence ID" value="NZ_BAAARR010000001.1"/>
</dbReference>
<dbReference type="Pfam" id="PF13579">
    <property type="entry name" value="Glyco_trans_4_4"/>
    <property type="match status" value="1"/>
</dbReference>
<protein>
    <submittedName>
        <fullName evidence="4">Glycosyltransferase involved in cell wall biosynthesis</fullName>
    </submittedName>
</protein>